<dbReference type="PANTHER" id="PTHR33693">
    <property type="entry name" value="TYPE-5 URACIL-DNA GLYCOSYLASE"/>
    <property type="match status" value="1"/>
</dbReference>
<sequence length="214" mass="23922">MSKAEQLNQLFSEMETADLPLRESSPLIPGEGNPNARILFIGEAGGFNEAKLKRPFVGRAGQLLNTALTENGLSRDDVWITNVVKARPPENRDPLPEEIESYRPYLERELLIVSPKIIATLGRFAMNWFLPEAQISRSHGYALSQPSGHIIFPLYHPAAALRNGNMMKAFLDDFAKLAQLSRSGFEMTEFELGKSKDDSKNTTVKKQKSLFDSV</sequence>
<dbReference type="EC" id="3.2.2.27" evidence="3"/>
<evidence type="ECO:0000313" key="14">
    <source>
        <dbReference type="EMBL" id="PIZ44410.1"/>
    </source>
</evidence>
<evidence type="ECO:0000256" key="2">
    <source>
        <dbReference type="ARBA" id="ARBA00006521"/>
    </source>
</evidence>
<keyword evidence="8" id="KW-0378">Hydrolase</keyword>
<name>A0A2M7TF62_UNCKA</name>
<dbReference type="InterPro" id="IPR005122">
    <property type="entry name" value="Uracil-DNA_glycosylase-like"/>
</dbReference>
<dbReference type="SUPFAM" id="SSF52141">
    <property type="entry name" value="Uracil-DNA glycosylase-like"/>
    <property type="match status" value="1"/>
</dbReference>
<evidence type="ECO:0000259" key="13">
    <source>
        <dbReference type="SMART" id="SM00986"/>
    </source>
</evidence>
<protein>
    <recommendedName>
        <fullName evidence="4">Type-4 uracil-DNA glycosylase</fullName>
        <ecNumber evidence="3">3.2.2.27</ecNumber>
    </recommendedName>
</protein>
<dbReference type="Proteomes" id="UP000228920">
    <property type="component" value="Unassembled WGS sequence"/>
</dbReference>
<comment type="similarity">
    <text evidence="2">Belongs to the uracil-DNA glycosylase (UDG) superfamily. Type 4 (UDGa) family.</text>
</comment>
<keyword evidence="11" id="KW-0234">DNA repair</keyword>
<proteinExistence type="inferred from homology"/>
<gene>
    <name evidence="14" type="ORF">COY32_06530</name>
</gene>
<keyword evidence="6" id="KW-0479">Metal-binding</keyword>
<evidence type="ECO:0000256" key="8">
    <source>
        <dbReference type="ARBA" id="ARBA00022801"/>
    </source>
</evidence>
<evidence type="ECO:0000256" key="3">
    <source>
        <dbReference type="ARBA" id="ARBA00012030"/>
    </source>
</evidence>
<dbReference type="InterPro" id="IPR051536">
    <property type="entry name" value="UDG_Type-4/5"/>
</dbReference>
<keyword evidence="5" id="KW-0004">4Fe-4S</keyword>
<dbReference type="SMART" id="SM00986">
    <property type="entry name" value="UDG"/>
    <property type="match status" value="1"/>
</dbReference>
<dbReference type="InterPro" id="IPR005273">
    <property type="entry name" value="Ura-DNA_glyco_family4"/>
</dbReference>
<feature type="region of interest" description="Disordered" evidence="12">
    <location>
        <begin position="194"/>
        <end position="214"/>
    </location>
</feature>
<evidence type="ECO:0000256" key="6">
    <source>
        <dbReference type="ARBA" id="ARBA00022723"/>
    </source>
</evidence>
<dbReference type="PANTHER" id="PTHR33693:SF1">
    <property type="entry name" value="TYPE-4 URACIL-DNA GLYCOSYLASE"/>
    <property type="match status" value="1"/>
</dbReference>
<keyword evidence="7" id="KW-0227">DNA damage</keyword>
<reference evidence="15" key="1">
    <citation type="submission" date="2017-09" db="EMBL/GenBank/DDBJ databases">
        <title>Depth-based differentiation of microbial function through sediment-hosted aquifers and enrichment of novel symbionts in the deep terrestrial subsurface.</title>
        <authorList>
            <person name="Probst A.J."/>
            <person name="Ladd B."/>
            <person name="Jarett J.K."/>
            <person name="Geller-Mcgrath D.E."/>
            <person name="Sieber C.M.K."/>
            <person name="Emerson J.B."/>
            <person name="Anantharaman K."/>
            <person name="Thomas B.C."/>
            <person name="Malmstrom R."/>
            <person name="Stieglmeier M."/>
            <person name="Klingl A."/>
            <person name="Woyke T."/>
            <person name="Ryan C.M."/>
            <person name="Banfield J.F."/>
        </authorList>
    </citation>
    <scope>NUCLEOTIDE SEQUENCE [LARGE SCALE GENOMIC DNA]</scope>
</reference>
<keyword evidence="9" id="KW-0408">Iron</keyword>
<dbReference type="GO" id="GO:0006281">
    <property type="term" value="P:DNA repair"/>
    <property type="evidence" value="ECO:0007669"/>
    <property type="project" value="UniProtKB-KW"/>
</dbReference>
<dbReference type="EMBL" id="PFNL01000180">
    <property type="protein sequence ID" value="PIZ44410.1"/>
    <property type="molecule type" value="Genomic_DNA"/>
</dbReference>
<evidence type="ECO:0000256" key="12">
    <source>
        <dbReference type="SAM" id="MobiDB-lite"/>
    </source>
</evidence>
<feature type="domain" description="Uracil-DNA glycosylase-like" evidence="13">
    <location>
        <begin position="29"/>
        <end position="175"/>
    </location>
</feature>
<comment type="caution">
    <text evidence="14">The sequence shown here is derived from an EMBL/GenBank/DDBJ whole genome shotgun (WGS) entry which is preliminary data.</text>
</comment>
<accession>A0A2M7TF62</accession>
<dbReference type="Gene3D" id="3.40.470.10">
    <property type="entry name" value="Uracil-DNA glycosylase-like domain"/>
    <property type="match status" value="1"/>
</dbReference>
<dbReference type="GO" id="GO:0051539">
    <property type="term" value="F:4 iron, 4 sulfur cluster binding"/>
    <property type="evidence" value="ECO:0007669"/>
    <property type="project" value="UniProtKB-KW"/>
</dbReference>
<evidence type="ECO:0000256" key="4">
    <source>
        <dbReference type="ARBA" id="ARBA00019403"/>
    </source>
</evidence>
<dbReference type="Pfam" id="PF03167">
    <property type="entry name" value="UDG"/>
    <property type="match status" value="1"/>
</dbReference>
<evidence type="ECO:0000256" key="9">
    <source>
        <dbReference type="ARBA" id="ARBA00023004"/>
    </source>
</evidence>
<dbReference type="InterPro" id="IPR036895">
    <property type="entry name" value="Uracil-DNA_glycosylase-like_sf"/>
</dbReference>
<evidence type="ECO:0000256" key="11">
    <source>
        <dbReference type="ARBA" id="ARBA00023204"/>
    </source>
</evidence>
<dbReference type="NCBIfam" id="TIGR00758">
    <property type="entry name" value="UDG_fam4"/>
    <property type="match status" value="1"/>
</dbReference>
<evidence type="ECO:0000256" key="5">
    <source>
        <dbReference type="ARBA" id="ARBA00022485"/>
    </source>
</evidence>
<dbReference type="GO" id="GO:0046872">
    <property type="term" value="F:metal ion binding"/>
    <property type="evidence" value="ECO:0007669"/>
    <property type="project" value="UniProtKB-KW"/>
</dbReference>
<evidence type="ECO:0000256" key="10">
    <source>
        <dbReference type="ARBA" id="ARBA00023014"/>
    </source>
</evidence>
<dbReference type="CDD" id="cd10030">
    <property type="entry name" value="UDG-F4_TTUDGA_SPO1dp_like"/>
    <property type="match status" value="1"/>
</dbReference>
<evidence type="ECO:0000313" key="15">
    <source>
        <dbReference type="Proteomes" id="UP000228920"/>
    </source>
</evidence>
<dbReference type="GO" id="GO:0004844">
    <property type="term" value="F:uracil DNA N-glycosylase activity"/>
    <property type="evidence" value="ECO:0007669"/>
    <property type="project" value="UniProtKB-EC"/>
</dbReference>
<keyword evidence="10" id="KW-0411">Iron-sulfur</keyword>
<organism evidence="14 15">
    <name type="scientific">candidate division WWE3 bacterium CG_4_10_14_0_2_um_filter_41_14</name>
    <dbReference type="NCBI Taxonomy" id="1975072"/>
    <lineage>
        <taxon>Bacteria</taxon>
        <taxon>Katanobacteria</taxon>
    </lineage>
</organism>
<dbReference type="AlphaFoldDB" id="A0A2M7TF62"/>
<comment type="catalytic activity">
    <reaction evidence="1">
        <text>Hydrolyzes single-stranded DNA or mismatched double-stranded DNA and polynucleotides, releasing free uracil.</text>
        <dbReference type="EC" id="3.2.2.27"/>
    </reaction>
</comment>
<evidence type="ECO:0000256" key="1">
    <source>
        <dbReference type="ARBA" id="ARBA00001400"/>
    </source>
</evidence>
<dbReference type="SMART" id="SM00987">
    <property type="entry name" value="UreE_C"/>
    <property type="match status" value="1"/>
</dbReference>
<evidence type="ECO:0000256" key="7">
    <source>
        <dbReference type="ARBA" id="ARBA00022763"/>
    </source>
</evidence>